<dbReference type="InterPro" id="IPR001227">
    <property type="entry name" value="Ac_transferase_dom_sf"/>
</dbReference>
<evidence type="ECO:0000256" key="3">
    <source>
        <dbReference type="ARBA" id="ARBA00023315"/>
    </source>
</evidence>
<dbReference type="PANTHER" id="PTHR42681:SF1">
    <property type="entry name" value="MALONYL-COA-ACYL CARRIER PROTEIN TRANSACYLASE, MITOCHONDRIAL"/>
    <property type="match status" value="1"/>
</dbReference>
<evidence type="ECO:0000313" key="5">
    <source>
        <dbReference type="EMBL" id="BDX08195.1"/>
    </source>
</evidence>
<proteinExistence type="predicted"/>
<dbReference type="InterPro" id="IPR016035">
    <property type="entry name" value="Acyl_Trfase/lysoPLipase"/>
</dbReference>
<reference evidence="5" key="1">
    <citation type="submission" date="2023-01" db="EMBL/GenBank/DDBJ databases">
        <title>Complete genome sequence of Planctobacterium marinum strain Dej080120_11.</title>
        <authorList>
            <person name="Ueki S."/>
            <person name="Maruyama F."/>
        </authorList>
    </citation>
    <scope>NUCLEOTIDE SEQUENCE</scope>
    <source>
        <strain evidence="5">Dej080120_11</strain>
    </source>
</reference>
<dbReference type="GO" id="GO:0006633">
    <property type="term" value="P:fatty acid biosynthetic process"/>
    <property type="evidence" value="ECO:0007669"/>
    <property type="project" value="TreeGrafter"/>
</dbReference>
<keyword evidence="3" id="KW-0012">Acyltransferase</keyword>
<dbReference type="EMBL" id="AP027272">
    <property type="protein sequence ID" value="BDX08195.1"/>
    <property type="molecule type" value="Genomic_DNA"/>
</dbReference>
<dbReference type="SUPFAM" id="SSF52151">
    <property type="entry name" value="FabD/lysophospholipase-like"/>
    <property type="match status" value="1"/>
</dbReference>
<organism evidence="5 6">
    <name type="scientific">Planctobacterium marinum</name>
    <dbReference type="NCBI Taxonomy" id="1631968"/>
    <lineage>
        <taxon>Bacteria</taxon>
        <taxon>Pseudomonadati</taxon>
        <taxon>Pseudomonadota</taxon>
        <taxon>Gammaproteobacteria</taxon>
        <taxon>Alteromonadales</taxon>
        <taxon>Alteromonadaceae</taxon>
        <taxon>Planctobacterium</taxon>
    </lineage>
</organism>
<evidence type="ECO:0000313" key="6">
    <source>
        <dbReference type="Proteomes" id="UP001333710"/>
    </source>
</evidence>
<evidence type="ECO:0000256" key="4">
    <source>
        <dbReference type="ARBA" id="ARBA00048462"/>
    </source>
</evidence>
<dbReference type="RefSeq" id="WP_338294272.1">
    <property type="nucleotide sequence ID" value="NZ_AP027272.1"/>
</dbReference>
<dbReference type="Gene3D" id="3.30.70.250">
    <property type="entry name" value="Malonyl-CoA ACP transacylase, ACP-binding"/>
    <property type="match status" value="1"/>
</dbReference>
<protein>
    <recommendedName>
        <fullName evidence="1">[acyl-carrier-protein] S-malonyltransferase</fullName>
        <ecNumber evidence="1">2.3.1.39</ecNumber>
    </recommendedName>
</protein>
<evidence type="ECO:0000256" key="1">
    <source>
        <dbReference type="ARBA" id="ARBA00013258"/>
    </source>
</evidence>
<evidence type="ECO:0000256" key="2">
    <source>
        <dbReference type="ARBA" id="ARBA00022679"/>
    </source>
</evidence>
<name>A0AA48KW53_9ALTE</name>
<keyword evidence="2" id="KW-0808">Transferase</keyword>
<dbReference type="EC" id="2.3.1.39" evidence="1"/>
<accession>A0AA48KW53</accession>
<dbReference type="AlphaFoldDB" id="A0AA48KW53"/>
<dbReference type="GO" id="GO:0004314">
    <property type="term" value="F:[acyl-carrier-protein] S-malonyltransferase activity"/>
    <property type="evidence" value="ECO:0007669"/>
    <property type="project" value="UniProtKB-EC"/>
</dbReference>
<gene>
    <name evidence="5" type="ORF">MACH26_37160</name>
</gene>
<dbReference type="InterPro" id="IPR050858">
    <property type="entry name" value="Mal-CoA-ACP_Trans/PKS_FabD"/>
</dbReference>
<comment type="catalytic activity">
    <reaction evidence="4">
        <text>holo-[ACP] + malonyl-CoA = malonyl-[ACP] + CoA</text>
        <dbReference type="Rhea" id="RHEA:41792"/>
        <dbReference type="Rhea" id="RHEA-COMP:9623"/>
        <dbReference type="Rhea" id="RHEA-COMP:9685"/>
        <dbReference type="ChEBI" id="CHEBI:57287"/>
        <dbReference type="ChEBI" id="CHEBI:57384"/>
        <dbReference type="ChEBI" id="CHEBI:64479"/>
        <dbReference type="ChEBI" id="CHEBI:78449"/>
        <dbReference type="EC" id="2.3.1.39"/>
    </reaction>
</comment>
<dbReference type="PANTHER" id="PTHR42681">
    <property type="entry name" value="MALONYL-COA-ACYL CARRIER PROTEIN TRANSACYLASE, MITOCHONDRIAL"/>
    <property type="match status" value="1"/>
</dbReference>
<sequence length="346" mass="38164">MSNKKRAIVICPGRGTYNKEELGYLTRYHANKQAMIDVIDADRKARNQLTIAELDGAEKYNMRQHTAGENASSLIYACARGDFLDINRDEYDIVAVTGNSMGWYIACAVAGAINHENGAKLINTMGSMMTNGLIGGQAIYPIVDDNWQHCPERFALVLNAIEIINQQAECELYASIQLGGYMVFGGNEAALKALAQHLPELENRYPMRLFNHAAFHTPLMNDIANKGQQQLSKNLFGAPDIPLIDGEGTIWQPHSTEVSDLYDYTLGTQVRETYNFSKAIEVSIKEFAPDALIITGPGATLGGAVAQTLIAHNWYDLTDKASFIERQKADPVILAMGMEAQRKIVC</sequence>
<keyword evidence="6" id="KW-1185">Reference proteome</keyword>
<dbReference type="Proteomes" id="UP001333710">
    <property type="component" value="Chromosome"/>
</dbReference>
<dbReference type="Gene3D" id="3.40.366.10">
    <property type="entry name" value="Malonyl-Coenzyme A Acyl Carrier Protein, domain 2"/>
    <property type="match status" value="1"/>
</dbReference>
<dbReference type="KEGG" id="pmaw:MACH26_37160"/>